<feature type="transmembrane region" description="Helical" evidence="1">
    <location>
        <begin position="61"/>
        <end position="82"/>
    </location>
</feature>
<evidence type="ECO:0000313" key="3">
    <source>
        <dbReference type="Proteomes" id="UP000270342"/>
    </source>
</evidence>
<sequence length="197" mass="20801">MRLIDRVATPVARSHRTLYIGAIAMFTSILVHTPHWVWGVFALLIVVGVKQTLPRRRSVRSAIALPLVLTALSLYGVASNFAHEPLALVAWALGAGALLAGSLATGAWRGVRWSASGRCLVVPGSFIPLVLFIVIFIVKFGVGIVLATDPAMGGDAGFASVVGLIYGAFSGTFLGRGVAMWRVAYEALHHEAASSPL</sequence>
<gene>
    <name evidence="2" type="ORF">D7S86_01325</name>
</gene>
<name>A0A494Y7C6_9BURK</name>
<reference evidence="2 3" key="1">
    <citation type="submission" date="2018-10" db="EMBL/GenBank/DDBJ databases">
        <title>Robbsia sp. DHC34, isolated from soil.</title>
        <authorList>
            <person name="Gao Z.-H."/>
            <person name="Qiu L.-H."/>
        </authorList>
    </citation>
    <scope>NUCLEOTIDE SEQUENCE [LARGE SCALE GENOMIC DNA]</scope>
    <source>
        <strain evidence="2 3">DHC34</strain>
    </source>
</reference>
<keyword evidence="1" id="KW-0472">Membrane</keyword>
<feature type="transmembrane region" description="Helical" evidence="1">
    <location>
        <begin position="88"/>
        <end position="108"/>
    </location>
</feature>
<accession>A0A494Y7C6</accession>
<keyword evidence="1" id="KW-1133">Transmembrane helix</keyword>
<feature type="transmembrane region" description="Helical" evidence="1">
    <location>
        <begin position="20"/>
        <end position="49"/>
    </location>
</feature>
<protein>
    <recommendedName>
        <fullName evidence="4">DUF1453 domain-containing protein</fullName>
    </recommendedName>
</protein>
<organism evidence="2 3">
    <name type="scientific">Pararobbsia silviterrae</name>
    <dbReference type="NCBI Taxonomy" id="1792498"/>
    <lineage>
        <taxon>Bacteria</taxon>
        <taxon>Pseudomonadati</taxon>
        <taxon>Pseudomonadota</taxon>
        <taxon>Betaproteobacteria</taxon>
        <taxon>Burkholderiales</taxon>
        <taxon>Burkholderiaceae</taxon>
        <taxon>Pararobbsia</taxon>
    </lineage>
</organism>
<dbReference type="InterPro" id="IPR046730">
    <property type="entry name" value="DUF6622"/>
</dbReference>
<comment type="caution">
    <text evidence="2">The sequence shown here is derived from an EMBL/GenBank/DDBJ whole genome shotgun (WGS) entry which is preliminary data.</text>
</comment>
<dbReference type="Pfam" id="PF20327">
    <property type="entry name" value="DUF6622"/>
    <property type="match status" value="1"/>
</dbReference>
<dbReference type="Proteomes" id="UP000270342">
    <property type="component" value="Unassembled WGS sequence"/>
</dbReference>
<proteinExistence type="predicted"/>
<dbReference type="EMBL" id="RBZU01000001">
    <property type="protein sequence ID" value="RKP58612.1"/>
    <property type="molecule type" value="Genomic_DNA"/>
</dbReference>
<feature type="transmembrane region" description="Helical" evidence="1">
    <location>
        <begin position="120"/>
        <end position="146"/>
    </location>
</feature>
<evidence type="ECO:0000256" key="1">
    <source>
        <dbReference type="SAM" id="Phobius"/>
    </source>
</evidence>
<keyword evidence="1" id="KW-0812">Transmembrane</keyword>
<feature type="transmembrane region" description="Helical" evidence="1">
    <location>
        <begin position="158"/>
        <end position="179"/>
    </location>
</feature>
<dbReference type="AlphaFoldDB" id="A0A494Y7C6"/>
<evidence type="ECO:0008006" key="4">
    <source>
        <dbReference type="Google" id="ProtNLM"/>
    </source>
</evidence>
<evidence type="ECO:0000313" key="2">
    <source>
        <dbReference type="EMBL" id="RKP58612.1"/>
    </source>
</evidence>
<keyword evidence="3" id="KW-1185">Reference proteome</keyword>